<dbReference type="AlphaFoldDB" id="A0A9X1FT90"/>
<protein>
    <submittedName>
        <fullName evidence="2">CTP synthetase</fullName>
    </submittedName>
</protein>
<gene>
    <name evidence="2" type="ORF">KX928_04935</name>
</gene>
<feature type="transmembrane region" description="Helical" evidence="1">
    <location>
        <begin position="35"/>
        <end position="54"/>
    </location>
</feature>
<keyword evidence="1" id="KW-0472">Membrane</keyword>
<keyword evidence="3" id="KW-1185">Reference proteome</keyword>
<organism evidence="2 3">
    <name type="scientific">Roseobacter insulae</name>
    <dbReference type="NCBI Taxonomy" id="2859783"/>
    <lineage>
        <taxon>Bacteria</taxon>
        <taxon>Pseudomonadati</taxon>
        <taxon>Pseudomonadota</taxon>
        <taxon>Alphaproteobacteria</taxon>
        <taxon>Rhodobacterales</taxon>
        <taxon>Roseobacteraceae</taxon>
        <taxon>Roseobacter</taxon>
    </lineage>
</organism>
<feature type="transmembrane region" description="Helical" evidence="1">
    <location>
        <begin position="7"/>
        <end position="29"/>
    </location>
</feature>
<reference evidence="2" key="1">
    <citation type="submission" date="2021-07" db="EMBL/GenBank/DDBJ databases">
        <title>Roseobacter insulae sp. nov., isolated from a tidal flat.</title>
        <authorList>
            <person name="Park S."/>
            <person name="Yoon J.-H."/>
        </authorList>
    </citation>
    <scope>NUCLEOTIDE SEQUENCE</scope>
    <source>
        <strain evidence="2">YSTF-M11</strain>
    </source>
</reference>
<comment type="caution">
    <text evidence="2">The sequence shown here is derived from an EMBL/GenBank/DDBJ whole genome shotgun (WGS) entry which is preliminary data.</text>
</comment>
<evidence type="ECO:0000256" key="1">
    <source>
        <dbReference type="SAM" id="Phobius"/>
    </source>
</evidence>
<keyword evidence="1" id="KW-1133">Transmembrane helix</keyword>
<proteinExistence type="predicted"/>
<accession>A0A9X1FT90</accession>
<keyword evidence="1" id="KW-0812">Transmembrane</keyword>
<evidence type="ECO:0000313" key="2">
    <source>
        <dbReference type="EMBL" id="MBW4707126.1"/>
    </source>
</evidence>
<dbReference type="RefSeq" id="WP_219499595.1">
    <property type="nucleotide sequence ID" value="NZ_JAHXDN010000001.1"/>
</dbReference>
<evidence type="ECO:0000313" key="3">
    <source>
        <dbReference type="Proteomes" id="UP001138661"/>
    </source>
</evidence>
<sequence>MIRIAAILYAIVATTMAGAGVIAVLSAGYTALVPILVAAGCGAVLAAPVSLLLARKIVG</sequence>
<dbReference type="EMBL" id="JAHXDN010000001">
    <property type="protein sequence ID" value="MBW4707126.1"/>
    <property type="molecule type" value="Genomic_DNA"/>
</dbReference>
<name>A0A9X1FT90_9RHOB</name>
<dbReference type="Proteomes" id="UP001138661">
    <property type="component" value="Unassembled WGS sequence"/>
</dbReference>